<dbReference type="GO" id="GO:0050660">
    <property type="term" value="F:flavin adenine dinucleotide binding"/>
    <property type="evidence" value="ECO:0007669"/>
    <property type="project" value="TreeGrafter"/>
</dbReference>
<dbReference type="GO" id="GO:0005829">
    <property type="term" value="C:cytosol"/>
    <property type="evidence" value="ECO:0007669"/>
    <property type="project" value="TreeGrafter"/>
</dbReference>
<comment type="caution">
    <text evidence="5">The sequence shown here is derived from an EMBL/GenBank/DDBJ whole genome shotgun (WGS) entry which is preliminary data.</text>
</comment>
<dbReference type="EMBL" id="RJUK01000001">
    <property type="protein sequence ID" value="ROQ20665.1"/>
    <property type="molecule type" value="Genomic_DNA"/>
</dbReference>
<dbReference type="GO" id="GO:0010181">
    <property type="term" value="F:FMN binding"/>
    <property type="evidence" value="ECO:0007669"/>
    <property type="project" value="InterPro"/>
</dbReference>
<dbReference type="PRINTS" id="PR00369">
    <property type="entry name" value="FLAVODOXIN"/>
</dbReference>
<dbReference type="SUPFAM" id="SSF52218">
    <property type="entry name" value="Flavoproteins"/>
    <property type="match status" value="1"/>
</dbReference>
<dbReference type="InterPro" id="IPR008254">
    <property type="entry name" value="Flavodoxin/NO_synth"/>
</dbReference>
<keyword evidence="3" id="KW-0249">Electron transport</keyword>
<dbReference type="InterPro" id="IPR001094">
    <property type="entry name" value="Flavdoxin-like"/>
</dbReference>
<dbReference type="GO" id="GO:0016491">
    <property type="term" value="F:oxidoreductase activity"/>
    <property type="evidence" value="ECO:0007669"/>
    <property type="project" value="TreeGrafter"/>
</dbReference>
<dbReference type="Pfam" id="PF00258">
    <property type="entry name" value="Flavodoxin_1"/>
    <property type="match status" value="1"/>
</dbReference>
<dbReference type="OrthoDB" id="359268at2"/>
<feature type="domain" description="Flavodoxin-like" evidence="4">
    <location>
        <begin position="4"/>
        <end position="145"/>
    </location>
</feature>
<keyword evidence="3" id="KW-0813">Transport</keyword>
<evidence type="ECO:0000313" key="6">
    <source>
        <dbReference type="Proteomes" id="UP000273643"/>
    </source>
</evidence>
<keyword evidence="2" id="KW-0288">FMN</keyword>
<dbReference type="Proteomes" id="UP000273643">
    <property type="component" value="Unassembled WGS sequence"/>
</dbReference>
<protein>
    <submittedName>
        <fullName evidence="5">MioC protein</fullName>
    </submittedName>
</protein>
<name>A0A3N1NWT7_9GAMM</name>
<sequence length="154" mass="16492">MSQIQILVGSVTGNAEGIAELAAEELQRKGHQISINNFAQVEDLVRSPDEILLICTSNTGAGDLPDNLQPLYVQMTREYPAIAGRQYGLINLGDSSYTTFGEAGQAIDDAFADLGAQRIGEPLVLDACSGDDPEESAREWLEQWATLLPDGAPS</sequence>
<evidence type="ECO:0000256" key="1">
    <source>
        <dbReference type="ARBA" id="ARBA00022630"/>
    </source>
</evidence>
<dbReference type="Gene3D" id="3.40.50.360">
    <property type="match status" value="1"/>
</dbReference>
<evidence type="ECO:0000259" key="4">
    <source>
        <dbReference type="PROSITE" id="PS50902"/>
    </source>
</evidence>
<keyword evidence="1" id="KW-0285">Flavoprotein</keyword>
<accession>A0A3N1NWT7</accession>
<dbReference type="PROSITE" id="PS50902">
    <property type="entry name" value="FLAVODOXIN_LIKE"/>
    <property type="match status" value="1"/>
</dbReference>
<reference evidence="5 6" key="1">
    <citation type="submission" date="2018-11" db="EMBL/GenBank/DDBJ databases">
        <title>Genomic Encyclopedia of Type Strains, Phase IV (KMG-IV): sequencing the most valuable type-strain genomes for metagenomic binning, comparative biology and taxonomic classification.</title>
        <authorList>
            <person name="Goeker M."/>
        </authorList>
    </citation>
    <scope>NUCLEOTIDE SEQUENCE [LARGE SCALE GENOMIC DNA]</scope>
    <source>
        <strain evidence="5 6">DSM 16974</strain>
    </source>
</reference>
<gene>
    <name evidence="5" type="ORF">EDC38_1278</name>
</gene>
<proteinExistence type="predicted"/>
<evidence type="ECO:0000256" key="3">
    <source>
        <dbReference type="ARBA" id="ARBA00022982"/>
    </source>
</evidence>
<dbReference type="AlphaFoldDB" id="A0A3N1NWT7"/>
<organism evidence="5 6">
    <name type="scientific">Marinimicrobium koreense</name>
    <dbReference type="NCBI Taxonomy" id="306545"/>
    <lineage>
        <taxon>Bacteria</taxon>
        <taxon>Pseudomonadati</taxon>
        <taxon>Pseudomonadota</taxon>
        <taxon>Gammaproteobacteria</taxon>
        <taxon>Cellvibrionales</taxon>
        <taxon>Cellvibrionaceae</taxon>
        <taxon>Marinimicrobium</taxon>
    </lineage>
</organism>
<dbReference type="PANTHER" id="PTHR19384">
    <property type="entry name" value="NITRIC OXIDE SYNTHASE-RELATED"/>
    <property type="match status" value="1"/>
</dbReference>
<dbReference type="RefSeq" id="WP_123637778.1">
    <property type="nucleotide sequence ID" value="NZ_JBHYFO010000004.1"/>
</dbReference>
<keyword evidence="6" id="KW-1185">Reference proteome</keyword>
<dbReference type="InterPro" id="IPR029039">
    <property type="entry name" value="Flavoprotein-like_sf"/>
</dbReference>
<evidence type="ECO:0000313" key="5">
    <source>
        <dbReference type="EMBL" id="ROQ20665.1"/>
    </source>
</evidence>
<evidence type="ECO:0000256" key="2">
    <source>
        <dbReference type="ARBA" id="ARBA00022643"/>
    </source>
</evidence>